<accession>A0A919AAW0</accession>
<organism evidence="2 3">
    <name type="scientific">Streptomyces spiralis</name>
    <dbReference type="NCBI Taxonomy" id="66376"/>
    <lineage>
        <taxon>Bacteria</taxon>
        <taxon>Bacillati</taxon>
        <taxon>Actinomycetota</taxon>
        <taxon>Actinomycetes</taxon>
        <taxon>Kitasatosporales</taxon>
        <taxon>Streptomycetaceae</taxon>
        <taxon>Streptomyces</taxon>
    </lineage>
</organism>
<reference evidence="2" key="1">
    <citation type="journal article" date="2014" name="Int. J. Syst. Evol. Microbiol.">
        <title>Complete genome sequence of Corynebacterium casei LMG S-19264T (=DSM 44701T), isolated from a smear-ripened cheese.</title>
        <authorList>
            <consortium name="US DOE Joint Genome Institute (JGI-PGF)"/>
            <person name="Walter F."/>
            <person name="Albersmeier A."/>
            <person name="Kalinowski J."/>
            <person name="Ruckert C."/>
        </authorList>
    </citation>
    <scope>NUCLEOTIDE SEQUENCE</scope>
    <source>
        <strain evidence="2">JCM 3302</strain>
    </source>
</reference>
<dbReference type="Proteomes" id="UP000641386">
    <property type="component" value="Unassembled WGS sequence"/>
</dbReference>
<dbReference type="EMBL" id="BNBC01000032">
    <property type="protein sequence ID" value="GHE94432.1"/>
    <property type="molecule type" value="Genomic_DNA"/>
</dbReference>
<reference evidence="2" key="2">
    <citation type="submission" date="2020-09" db="EMBL/GenBank/DDBJ databases">
        <authorList>
            <person name="Sun Q."/>
            <person name="Ohkuma M."/>
        </authorList>
    </citation>
    <scope>NUCLEOTIDE SEQUENCE</scope>
    <source>
        <strain evidence="2">JCM 3302</strain>
    </source>
</reference>
<protein>
    <recommendedName>
        <fullName evidence="1">STAS domain-containing protein</fullName>
    </recommendedName>
</protein>
<dbReference type="InterPro" id="IPR002645">
    <property type="entry name" value="STAS_dom"/>
</dbReference>
<gene>
    <name evidence="2" type="ORF">GCM10014715_58420</name>
</gene>
<keyword evidence="3" id="KW-1185">Reference proteome</keyword>
<feature type="domain" description="STAS" evidence="1">
    <location>
        <begin position="56"/>
        <end position="126"/>
    </location>
</feature>
<dbReference type="SUPFAM" id="SSF52091">
    <property type="entry name" value="SpoIIaa-like"/>
    <property type="match status" value="1"/>
</dbReference>
<dbReference type="Gene3D" id="3.30.750.24">
    <property type="entry name" value="STAS domain"/>
    <property type="match status" value="1"/>
</dbReference>
<dbReference type="InterPro" id="IPR036513">
    <property type="entry name" value="STAS_dom_sf"/>
</dbReference>
<dbReference type="PROSITE" id="PS50801">
    <property type="entry name" value="STAS"/>
    <property type="match status" value="1"/>
</dbReference>
<comment type="caution">
    <text evidence="2">The sequence shown here is derived from an EMBL/GenBank/DDBJ whole genome shotgun (WGS) entry which is preliminary data.</text>
</comment>
<evidence type="ECO:0000313" key="3">
    <source>
        <dbReference type="Proteomes" id="UP000641386"/>
    </source>
</evidence>
<proteinExistence type="predicted"/>
<evidence type="ECO:0000313" key="2">
    <source>
        <dbReference type="EMBL" id="GHE94432.1"/>
    </source>
</evidence>
<sequence>MVLSRVHAGEGRFGQSEGKRVDVPLDEEAHCAAPSLGGARLEVRPLSERPGVYAKGEIGVSTRPMWQEALGQLSRRSESCLYVEMSQLTFIDVAGVTDLVMTARSLSGHRLLVLDQPPFQVPRILDLFWPGLGGIEVAA</sequence>
<name>A0A919AAW0_9ACTN</name>
<evidence type="ECO:0000259" key="1">
    <source>
        <dbReference type="PROSITE" id="PS50801"/>
    </source>
</evidence>
<dbReference type="AlphaFoldDB" id="A0A919AAW0"/>